<sequence>MYVLYYKPIDYYPAKSALKIVEAHLGVTLIRVYCNLESKLYKPSFPQIHTSAKRAPQFFLFTCFLIF</sequence>
<evidence type="ECO:0000313" key="2">
    <source>
        <dbReference type="Proteomes" id="UP000078284"/>
    </source>
</evidence>
<comment type="caution">
    <text evidence="1">The sequence shown here is derived from an EMBL/GenBank/DDBJ whole genome shotgun (WGS) entry which is preliminary data.</text>
</comment>
<gene>
    <name evidence="1" type="ordered locus">AXX17_At1g74310</name>
</gene>
<dbReference type="Proteomes" id="UP000078284">
    <property type="component" value="Chromosome 1"/>
</dbReference>
<organism evidence="1 2">
    <name type="scientific">Arabidopsis thaliana</name>
    <name type="common">Mouse-ear cress</name>
    <dbReference type="NCBI Taxonomy" id="3702"/>
    <lineage>
        <taxon>Eukaryota</taxon>
        <taxon>Viridiplantae</taxon>
        <taxon>Streptophyta</taxon>
        <taxon>Embryophyta</taxon>
        <taxon>Tracheophyta</taxon>
        <taxon>Spermatophyta</taxon>
        <taxon>Magnoliopsida</taxon>
        <taxon>eudicotyledons</taxon>
        <taxon>Gunneridae</taxon>
        <taxon>Pentapetalae</taxon>
        <taxon>rosids</taxon>
        <taxon>malvids</taxon>
        <taxon>Brassicales</taxon>
        <taxon>Brassicaceae</taxon>
        <taxon>Camelineae</taxon>
        <taxon>Arabidopsis</taxon>
    </lineage>
</organism>
<evidence type="ECO:0000313" key="1">
    <source>
        <dbReference type="EMBL" id="OAP13016.1"/>
    </source>
</evidence>
<protein>
    <submittedName>
        <fullName evidence="1">Uncharacterized protein</fullName>
    </submittedName>
</protein>
<proteinExistence type="predicted"/>
<accession>A0A178W4E0</accession>
<reference evidence="2" key="1">
    <citation type="journal article" date="2016" name="Proc. Natl. Acad. Sci. U.S.A.">
        <title>Chromosome-level assembly of Arabidopsis thaliana Ler reveals the extent of translocation and inversion polymorphisms.</title>
        <authorList>
            <person name="Zapata L."/>
            <person name="Ding J."/>
            <person name="Willing E.M."/>
            <person name="Hartwig B."/>
            <person name="Bezdan D."/>
            <person name="Jiao W.B."/>
            <person name="Patel V."/>
            <person name="Velikkakam James G."/>
            <person name="Koornneef M."/>
            <person name="Ossowski S."/>
            <person name="Schneeberger K."/>
        </authorList>
    </citation>
    <scope>NUCLEOTIDE SEQUENCE [LARGE SCALE GENOMIC DNA]</scope>
    <source>
        <strain evidence="2">cv. Landsberg erecta</strain>
    </source>
</reference>
<dbReference type="EMBL" id="LUHQ01000001">
    <property type="protein sequence ID" value="OAP13016.1"/>
    <property type="molecule type" value="Genomic_DNA"/>
</dbReference>
<name>A0A178W4E0_ARATH</name>
<dbReference type="AlphaFoldDB" id="A0A178W4E0"/>